<dbReference type="EMBL" id="OK149171">
    <property type="protein sequence ID" value="UCR75557.1"/>
    <property type="molecule type" value="Genomic_DNA"/>
</dbReference>
<organism evidence="1 2">
    <name type="scientific">Alcaligenes phage vB_Af_QDWS595</name>
    <dbReference type="NCBI Taxonomy" id="2877946"/>
    <lineage>
        <taxon>Viruses</taxon>
        <taxon>Duplodnaviria</taxon>
        <taxon>Heunggongvirae</taxon>
        <taxon>Uroviricota</taxon>
        <taxon>Caudoviricetes</taxon>
        <taxon>Schitoviridae</taxon>
        <taxon>Petruschkyvirus</taxon>
        <taxon>Petruschkyvirus QDWS595</taxon>
    </lineage>
</organism>
<dbReference type="Proteomes" id="UP000827952">
    <property type="component" value="Segment"/>
</dbReference>
<protein>
    <submittedName>
        <fullName evidence="1">Uncharacterized protein</fullName>
    </submittedName>
</protein>
<name>A0AAE8Y1N9_9CAUD</name>
<evidence type="ECO:0000313" key="1">
    <source>
        <dbReference type="EMBL" id="UCR75557.1"/>
    </source>
</evidence>
<proteinExistence type="predicted"/>
<keyword evidence="2" id="KW-1185">Reference proteome</keyword>
<reference evidence="1" key="1">
    <citation type="submission" date="2021-09" db="EMBL/GenBank/DDBJ databases">
        <title>Complete genome analysis of a novel Alcaligenes phage vB_Af_QDWS595.</title>
        <authorList>
            <person name="Jing Y."/>
            <person name="Wang J."/>
        </authorList>
    </citation>
    <scope>NUCLEOTIDE SEQUENCE</scope>
</reference>
<gene>
    <name evidence="1" type="ORF">vBAfaPQDWS595_73</name>
</gene>
<sequence>MSNKTLLSFLKHWIEWVEAGAPHKMPYSRRIGLCAAYTKYSGNPTDLSLCILLVEEFQDSTYPFNGYIDYKWRRELGTQHECPKRLAWVRKTIKELENQGDS</sequence>
<evidence type="ECO:0000313" key="2">
    <source>
        <dbReference type="Proteomes" id="UP000827952"/>
    </source>
</evidence>
<accession>A0AAE8Y1N9</accession>